<dbReference type="Proteomes" id="UP001265301">
    <property type="component" value="Unassembled WGS sequence"/>
</dbReference>
<accession>A0ABU3FU85</accession>
<dbReference type="RefSeq" id="WP_311819726.1">
    <property type="nucleotide sequence ID" value="NZ_JARQBN010000042.1"/>
</dbReference>
<organism evidence="1 2">
    <name type="scientific">Enterococcus viikkiensis</name>
    <dbReference type="NCBI Taxonomy" id="930854"/>
    <lineage>
        <taxon>Bacteria</taxon>
        <taxon>Bacillati</taxon>
        <taxon>Bacillota</taxon>
        <taxon>Bacilli</taxon>
        <taxon>Lactobacillales</taxon>
        <taxon>Enterococcaceae</taxon>
        <taxon>Enterococcus</taxon>
    </lineage>
</organism>
<protein>
    <submittedName>
        <fullName evidence="1">Molecular chaperone DnaJ</fullName>
    </submittedName>
</protein>
<evidence type="ECO:0000313" key="1">
    <source>
        <dbReference type="EMBL" id="MDT2829257.1"/>
    </source>
</evidence>
<comment type="caution">
    <text evidence="1">The sequence shown here is derived from an EMBL/GenBank/DDBJ whole genome shotgun (WGS) entry which is preliminary data.</text>
</comment>
<proteinExistence type="predicted"/>
<sequence>GETYTKETTETPEQFKDIINKLFNLKMEGVAIEVVGTFIWLTGNTKPYKEDIKALGFRYSPKKYAWYKAPKDYKKRSHKDYDMDTIRGMYGSQKIKEEKEEKKYLQAR</sequence>
<evidence type="ECO:0000313" key="2">
    <source>
        <dbReference type="Proteomes" id="UP001265301"/>
    </source>
</evidence>
<gene>
    <name evidence="1" type="ORF">P7H59_12555</name>
</gene>
<reference evidence="1 2" key="1">
    <citation type="submission" date="2023-03" db="EMBL/GenBank/DDBJ databases">
        <authorList>
            <person name="Shen W."/>
            <person name="Cai J."/>
        </authorList>
    </citation>
    <scope>NUCLEOTIDE SEQUENCE [LARGE SCALE GENOMIC DNA]</scope>
    <source>
        <strain evidence="1 2">B101</strain>
    </source>
</reference>
<name>A0ABU3FU85_9ENTE</name>
<dbReference type="EMBL" id="JARQBN010000042">
    <property type="protein sequence ID" value="MDT2829257.1"/>
    <property type="molecule type" value="Genomic_DNA"/>
</dbReference>
<keyword evidence="2" id="KW-1185">Reference proteome</keyword>
<feature type="non-terminal residue" evidence="1">
    <location>
        <position position="1"/>
    </location>
</feature>